<dbReference type="EMBL" id="CP067134">
    <property type="protein sequence ID" value="WCR12419.1"/>
    <property type="molecule type" value="Genomic_DNA"/>
</dbReference>
<evidence type="ECO:0000256" key="2">
    <source>
        <dbReference type="ARBA" id="ARBA00022723"/>
    </source>
</evidence>
<dbReference type="PROSITE" id="PS51462">
    <property type="entry name" value="NUDIX"/>
    <property type="match status" value="1"/>
</dbReference>
<keyword evidence="4" id="KW-0460">Magnesium</keyword>
<feature type="domain" description="Nudix hydrolase" evidence="6">
    <location>
        <begin position="1"/>
        <end position="128"/>
    </location>
</feature>
<accession>A0ABY7SZF4</accession>
<sequence length="145" mass="16174">MQVGAVCRDPRTAEILLITSRGTGRWIIPKGWPMAGRTLAQAAAQEAWEEAGVEGRMHEAEIGRYEYEKEQDSGFSVSVEVRVFLLEVDRLRHAFPESGERRRRWFAPVDAARLVAEPGLKRILHDLGRAAPPPARSGTEDGNRA</sequence>
<dbReference type="InterPro" id="IPR047198">
    <property type="entry name" value="DDP-like_NUDIX"/>
</dbReference>
<dbReference type="Gene3D" id="3.90.79.10">
    <property type="entry name" value="Nucleoside Triphosphate Pyrophosphohydrolase"/>
    <property type="match status" value="1"/>
</dbReference>
<feature type="region of interest" description="Disordered" evidence="5">
    <location>
        <begin position="126"/>
        <end position="145"/>
    </location>
</feature>
<keyword evidence="2" id="KW-0479">Metal-binding</keyword>
<evidence type="ECO:0000256" key="1">
    <source>
        <dbReference type="ARBA" id="ARBA00001946"/>
    </source>
</evidence>
<dbReference type="PANTHER" id="PTHR12629">
    <property type="entry name" value="DIPHOSPHOINOSITOL POLYPHOSPHATE PHOSPHOHYDROLASE"/>
    <property type="match status" value="1"/>
</dbReference>
<dbReference type="Pfam" id="PF00293">
    <property type="entry name" value="NUDIX"/>
    <property type="match status" value="1"/>
</dbReference>
<proteinExistence type="predicted"/>
<evidence type="ECO:0000256" key="3">
    <source>
        <dbReference type="ARBA" id="ARBA00022801"/>
    </source>
</evidence>
<keyword evidence="3 7" id="KW-0378">Hydrolase</keyword>
<reference evidence="7 8" key="1">
    <citation type="submission" date="2021-01" db="EMBL/GenBank/DDBJ databases">
        <title>Biogeographic distribution of Paracoccus.</title>
        <authorList>
            <person name="Hollensteiner J."/>
            <person name="Leineberger J."/>
            <person name="Brinkhoff T."/>
            <person name="Daniel R."/>
        </authorList>
    </citation>
    <scope>NUCLEOTIDE SEQUENCE [LARGE SCALE GENOMIC DNA]</scope>
    <source>
        <strain evidence="7 8">LMG25392</strain>
    </source>
</reference>
<dbReference type="Proteomes" id="UP001218412">
    <property type="component" value="Chromosome"/>
</dbReference>
<evidence type="ECO:0000256" key="5">
    <source>
        <dbReference type="SAM" id="MobiDB-lite"/>
    </source>
</evidence>
<dbReference type="InterPro" id="IPR000086">
    <property type="entry name" value="NUDIX_hydrolase_dom"/>
</dbReference>
<dbReference type="GO" id="GO:0016787">
    <property type="term" value="F:hydrolase activity"/>
    <property type="evidence" value="ECO:0007669"/>
    <property type="project" value="UniProtKB-KW"/>
</dbReference>
<dbReference type="SUPFAM" id="SSF55811">
    <property type="entry name" value="Nudix"/>
    <property type="match status" value="1"/>
</dbReference>
<comment type="cofactor">
    <cofactor evidence="1">
        <name>Mg(2+)</name>
        <dbReference type="ChEBI" id="CHEBI:18420"/>
    </cofactor>
</comment>
<evidence type="ECO:0000313" key="8">
    <source>
        <dbReference type="Proteomes" id="UP001218412"/>
    </source>
</evidence>
<evidence type="ECO:0000256" key="4">
    <source>
        <dbReference type="ARBA" id="ARBA00022842"/>
    </source>
</evidence>
<keyword evidence="8" id="KW-1185">Reference proteome</keyword>
<protein>
    <submittedName>
        <fullName evidence="7">NUDIX hydrolase</fullName>
    </submittedName>
</protein>
<evidence type="ECO:0000313" key="7">
    <source>
        <dbReference type="EMBL" id="WCR12419.1"/>
    </source>
</evidence>
<gene>
    <name evidence="7" type="ORF">JHW45_01670</name>
</gene>
<evidence type="ECO:0000259" key="6">
    <source>
        <dbReference type="PROSITE" id="PS51462"/>
    </source>
</evidence>
<dbReference type="CDD" id="cd04666">
    <property type="entry name" value="NUDIX_DIPP2_like_Nudt4"/>
    <property type="match status" value="1"/>
</dbReference>
<dbReference type="InterPro" id="IPR015797">
    <property type="entry name" value="NUDIX_hydrolase-like_dom_sf"/>
</dbReference>
<dbReference type="PANTHER" id="PTHR12629:SF0">
    <property type="entry name" value="DIPHOSPHOINOSITOL-POLYPHOSPHATE DIPHOSPHATASE"/>
    <property type="match status" value="1"/>
</dbReference>
<organism evidence="7 8">
    <name type="scientific">Paracoccus stylophorae</name>
    <dbReference type="NCBI Taxonomy" id="659350"/>
    <lineage>
        <taxon>Bacteria</taxon>
        <taxon>Pseudomonadati</taxon>
        <taxon>Pseudomonadota</taxon>
        <taxon>Alphaproteobacteria</taxon>
        <taxon>Rhodobacterales</taxon>
        <taxon>Paracoccaceae</taxon>
        <taxon>Paracoccus</taxon>
    </lineage>
</organism>
<name>A0ABY7SZF4_9RHOB</name>